<dbReference type="EMBL" id="LR796415">
    <property type="protein sequence ID" value="CAB4143226.1"/>
    <property type="molecule type" value="Genomic_DNA"/>
</dbReference>
<dbReference type="SUPFAM" id="SSF47802">
    <property type="entry name" value="DNA polymerase beta, N-terminal domain-like"/>
    <property type="match status" value="1"/>
</dbReference>
<accession>A0A6J5ME26</accession>
<proteinExistence type="predicted"/>
<protein>
    <submittedName>
        <fullName evidence="1">Uncharacterized protein</fullName>
    </submittedName>
</protein>
<gene>
    <name evidence="1" type="ORF">UFOVP434_99</name>
</gene>
<evidence type="ECO:0000313" key="1">
    <source>
        <dbReference type="EMBL" id="CAB4143226.1"/>
    </source>
</evidence>
<name>A0A6J5ME26_9CAUD</name>
<reference evidence="1" key="1">
    <citation type="submission" date="2020-04" db="EMBL/GenBank/DDBJ databases">
        <authorList>
            <person name="Chiriac C."/>
            <person name="Salcher M."/>
            <person name="Ghai R."/>
            <person name="Kavagutti S V."/>
        </authorList>
    </citation>
    <scope>NUCLEOTIDE SEQUENCE</scope>
</reference>
<sequence>MNQDYKKEWLAALRSGEYEQGNLYLRRNNSEDGYTFCCLGVLCDIYLKKNNLTWNDRPGNFDKPFSELKSLPAEVTSVTGVTSLGYLGDKTSVEIEEKYNTGCYQALSGLNDVAKFSFPVIADIIEEYIDKEEKHS</sequence>
<organism evidence="1">
    <name type="scientific">uncultured Caudovirales phage</name>
    <dbReference type="NCBI Taxonomy" id="2100421"/>
    <lineage>
        <taxon>Viruses</taxon>
        <taxon>Duplodnaviria</taxon>
        <taxon>Heunggongvirae</taxon>
        <taxon>Uroviricota</taxon>
        <taxon>Caudoviricetes</taxon>
        <taxon>Peduoviridae</taxon>
        <taxon>Maltschvirus</taxon>
        <taxon>Maltschvirus maltsch</taxon>
    </lineage>
</organism>
<dbReference type="InterPro" id="IPR027421">
    <property type="entry name" value="DNA_pol_lamdba_lyase_dom_sf"/>
</dbReference>